<accession>V6RZ74</accession>
<dbReference type="PROSITE" id="PS51257">
    <property type="entry name" value="PROKAR_LIPOPROTEIN"/>
    <property type="match status" value="1"/>
</dbReference>
<gene>
    <name evidence="1" type="ORF">IP98_02456</name>
</gene>
<organism evidence="1 2">
    <name type="scientific">Flavobacterium cauense R2A-7</name>
    <dbReference type="NCBI Taxonomy" id="1341154"/>
    <lineage>
        <taxon>Bacteria</taxon>
        <taxon>Pseudomonadati</taxon>
        <taxon>Bacteroidota</taxon>
        <taxon>Flavobacteriia</taxon>
        <taxon>Flavobacteriales</taxon>
        <taxon>Flavobacteriaceae</taxon>
        <taxon>Flavobacterium</taxon>
    </lineage>
</organism>
<dbReference type="AlphaFoldDB" id="V6RZ74"/>
<sequence>MKKKIIAVAFCSFFFSCKSTLKTIKGIKDPKIESYSATQKYLHKKDMDTARVVYFKDFNSFAQASKKKLLQVPNALFFDKDGNFVDYRKSATDCNAKVDDFIQDLKTFNEAKKDATKTIADLKQLVVGANKNLLSEKPGEITVFITWAKFAGTLNKEKAFDWVKLLEAAKRKGLNVNYYLLNCDFQENWNLTKEEKEALGVN</sequence>
<dbReference type="OrthoDB" id="1365906at2"/>
<protein>
    <submittedName>
        <fullName evidence="1">Uncharacterized protein</fullName>
    </submittedName>
</protein>
<dbReference type="Proteomes" id="UP000319848">
    <property type="component" value="Unassembled WGS sequence"/>
</dbReference>
<keyword evidence="2" id="KW-1185">Reference proteome</keyword>
<dbReference type="RefSeq" id="WP_023571055.1">
    <property type="nucleotide sequence ID" value="NZ_AVBI01000018.1"/>
</dbReference>
<evidence type="ECO:0000313" key="1">
    <source>
        <dbReference type="EMBL" id="TWI09295.1"/>
    </source>
</evidence>
<proteinExistence type="predicted"/>
<name>V6RZ74_9FLAO</name>
<reference evidence="1 2" key="1">
    <citation type="journal article" date="2015" name="Stand. Genomic Sci.">
        <title>Genomic Encyclopedia of Bacterial and Archaeal Type Strains, Phase III: the genomes of soil and plant-associated and newly described type strains.</title>
        <authorList>
            <person name="Whitman W.B."/>
            <person name="Woyke T."/>
            <person name="Klenk H.P."/>
            <person name="Zhou Y."/>
            <person name="Lilburn T.G."/>
            <person name="Beck B.J."/>
            <person name="De Vos P."/>
            <person name="Vandamme P."/>
            <person name="Eisen J.A."/>
            <person name="Garrity G."/>
            <person name="Hugenholtz P."/>
            <person name="Kyrpides N.C."/>
        </authorList>
    </citation>
    <scope>NUCLEOTIDE SEQUENCE [LARGE SCALE GENOMIC DNA]</scope>
    <source>
        <strain evidence="1 2">CGMCC 1.7270</strain>
    </source>
</reference>
<dbReference type="EMBL" id="VLKQ01000012">
    <property type="protein sequence ID" value="TWI09295.1"/>
    <property type="molecule type" value="Genomic_DNA"/>
</dbReference>
<comment type="caution">
    <text evidence="1">The sequence shown here is derived from an EMBL/GenBank/DDBJ whole genome shotgun (WGS) entry which is preliminary data.</text>
</comment>
<dbReference type="STRING" id="1341154.FCR2A7T_19380"/>
<evidence type="ECO:0000313" key="2">
    <source>
        <dbReference type="Proteomes" id="UP000319848"/>
    </source>
</evidence>